<organism evidence="2 3">
    <name type="scientific">Mortierella hygrophila</name>
    <dbReference type="NCBI Taxonomy" id="979708"/>
    <lineage>
        <taxon>Eukaryota</taxon>
        <taxon>Fungi</taxon>
        <taxon>Fungi incertae sedis</taxon>
        <taxon>Mucoromycota</taxon>
        <taxon>Mortierellomycotina</taxon>
        <taxon>Mortierellomycetes</taxon>
        <taxon>Mortierellales</taxon>
        <taxon>Mortierellaceae</taxon>
        <taxon>Mortierella</taxon>
    </lineage>
</organism>
<feature type="region of interest" description="Disordered" evidence="1">
    <location>
        <begin position="307"/>
        <end position="331"/>
    </location>
</feature>
<feature type="compositionally biased region" description="Polar residues" evidence="1">
    <location>
        <begin position="364"/>
        <end position="373"/>
    </location>
</feature>
<evidence type="ECO:0000256" key="1">
    <source>
        <dbReference type="SAM" id="MobiDB-lite"/>
    </source>
</evidence>
<reference evidence="2" key="1">
    <citation type="journal article" date="2020" name="Fungal Divers.">
        <title>Resolving the Mortierellaceae phylogeny through synthesis of multi-gene phylogenetics and phylogenomics.</title>
        <authorList>
            <person name="Vandepol N."/>
            <person name="Liber J."/>
            <person name="Desiro A."/>
            <person name="Na H."/>
            <person name="Kennedy M."/>
            <person name="Barry K."/>
            <person name="Grigoriev I.V."/>
            <person name="Miller A.N."/>
            <person name="O'Donnell K."/>
            <person name="Stajich J.E."/>
            <person name="Bonito G."/>
        </authorList>
    </citation>
    <scope>NUCLEOTIDE SEQUENCE</scope>
    <source>
        <strain evidence="2">NRRL 2591</strain>
    </source>
</reference>
<dbReference type="EMBL" id="JAAAXW010000065">
    <property type="protein sequence ID" value="KAF9545814.1"/>
    <property type="molecule type" value="Genomic_DNA"/>
</dbReference>
<evidence type="ECO:0000313" key="3">
    <source>
        <dbReference type="Proteomes" id="UP000723463"/>
    </source>
</evidence>
<feature type="region of interest" description="Disordered" evidence="1">
    <location>
        <begin position="343"/>
        <end position="375"/>
    </location>
</feature>
<proteinExistence type="predicted"/>
<accession>A0A9P6K4D9</accession>
<evidence type="ECO:0000313" key="2">
    <source>
        <dbReference type="EMBL" id="KAF9545814.1"/>
    </source>
</evidence>
<comment type="caution">
    <text evidence="2">The sequence shown here is derived from an EMBL/GenBank/DDBJ whole genome shotgun (WGS) entry which is preliminary data.</text>
</comment>
<feature type="compositionally biased region" description="Polar residues" evidence="1">
    <location>
        <begin position="345"/>
        <end position="354"/>
    </location>
</feature>
<sequence length="499" mass="53942">MIGEYPTPRSLWEAKKARKEALDILFYNDCSYYGLRATIKGLDPKVTGTDAEKDQDDLKESPVAPDNFPTPQTFVHHIISSVINWLSRGGPMDVRAKKAEHEIVKEDGDVTLDGCTKLDIFLEKSLSQKVASPPHSAPHLYSLPKQALPSRHFAYSTPVYRAGGSRFRFPEKWTWYDNRKMTLESKLAWQERKKQLLSDTTAMATEETVFIDRKVALAESILTAVQVYSDRITALNFPEASIPIDEVIALATNDPDIVARGEVQHAIVDTFTKTAVPDADDCTESDESDEDFQYMVEDIVAAIEGNSPVQDGQGATETPLPTPPSTPIAPTKSIMARNLRLSPAPLSTSNSTATGAKRTYTPLVPSTSATRPTASGVALISNRRTSSNLHIKFAFPATSTIAQLSMPTVMATTCDKISKTSPLTTAPPSATLSTNFTFVASASSTPAIAATAPVIESAASTSSSIFPTVASRDFPDFNPSFKFPMPTLPTAVASSVTGS</sequence>
<feature type="region of interest" description="Disordered" evidence="1">
    <location>
        <begin position="44"/>
        <end position="66"/>
    </location>
</feature>
<dbReference type="AlphaFoldDB" id="A0A9P6K4D9"/>
<gene>
    <name evidence="2" type="ORF">EC957_010442</name>
</gene>
<feature type="compositionally biased region" description="Basic and acidic residues" evidence="1">
    <location>
        <begin position="50"/>
        <end position="60"/>
    </location>
</feature>
<dbReference type="Proteomes" id="UP000723463">
    <property type="component" value="Unassembled WGS sequence"/>
</dbReference>
<protein>
    <submittedName>
        <fullName evidence="2">Uncharacterized protein</fullName>
    </submittedName>
</protein>
<name>A0A9P6K4D9_9FUNG</name>
<keyword evidence="3" id="KW-1185">Reference proteome</keyword>